<proteinExistence type="predicted"/>
<dbReference type="RefSeq" id="WP_140587548.1">
    <property type="nucleotide sequence ID" value="NZ_VFRR01000006.1"/>
</dbReference>
<evidence type="ECO:0000256" key="1">
    <source>
        <dbReference type="SAM" id="Phobius"/>
    </source>
</evidence>
<name>A0A501X0S8_9GAMM</name>
<keyword evidence="1" id="KW-0812">Transmembrane</keyword>
<keyword evidence="3" id="KW-1185">Reference proteome</keyword>
<organism evidence="2 3">
    <name type="scientific">Maribrevibacterium harenarium</name>
    <dbReference type="NCBI Taxonomy" id="2589817"/>
    <lineage>
        <taxon>Bacteria</taxon>
        <taxon>Pseudomonadati</taxon>
        <taxon>Pseudomonadota</taxon>
        <taxon>Gammaproteobacteria</taxon>
        <taxon>Oceanospirillales</taxon>
        <taxon>Oceanospirillaceae</taxon>
        <taxon>Maribrevibacterium</taxon>
    </lineage>
</organism>
<reference evidence="2 3" key="1">
    <citation type="submission" date="2019-06" db="EMBL/GenBank/DDBJ databases">
        <title>A novel bacterium of genus Marinomonas, isolated from coastal sand.</title>
        <authorList>
            <person name="Huang H."/>
            <person name="Mo K."/>
            <person name="Hu Y."/>
        </authorList>
    </citation>
    <scope>NUCLEOTIDE SEQUENCE [LARGE SCALE GENOMIC DNA]</scope>
    <source>
        <strain evidence="2 3">HB171799</strain>
    </source>
</reference>
<keyword evidence="1" id="KW-0472">Membrane</keyword>
<protein>
    <submittedName>
        <fullName evidence="2">Uncharacterized protein</fullName>
    </submittedName>
</protein>
<accession>A0A501X0S8</accession>
<evidence type="ECO:0000313" key="3">
    <source>
        <dbReference type="Proteomes" id="UP000315901"/>
    </source>
</evidence>
<gene>
    <name evidence="2" type="ORF">FJM67_04835</name>
</gene>
<dbReference type="EMBL" id="VFRR01000006">
    <property type="protein sequence ID" value="TPE54277.1"/>
    <property type="molecule type" value="Genomic_DNA"/>
</dbReference>
<dbReference type="AlphaFoldDB" id="A0A501X0S8"/>
<keyword evidence="1" id="KW-1133">Transmembrane helix</keyword>
<dbReference type="Proteomes" id="UP000315901">
    <property type="component" value="Unassembled WGS sequence"/>
</dbReference>
<comment type="caution">
    <text evidence="2">The sequence shown here is derived from an EMBL/GenBank/DDBJ whole genome shotgun (WGS) entry which is preliminary data.</text>
</comment>
<feature type="transmembrane region" description="Helical" evidence="1">
    <location>
        <begin position="70"/>
        <end position="90"/>
    </location>
</feature>
<sequence length="105" mass="12087">MELLSNRKDNDNYLQNDDYISLQQELFDLENDVTAQQIQRAVQNIVNNNGQNWVTYRLELLDVKSDKKSLIALIAAILIGSMIGVFYVLIQSAYRKRVIRGQTPV</sequence>
<evidence type="ECO:0000313" key="2">
    <source>
        <dbReference type="EMBL" id="TPE54277.1"/>
    </source>
</evidence>